<evidence type="ECO:0000313" key="2">
    <source>
        <dbReference type="Proteomes" id="UP001057452"/>
    </source>
</evidence>
<keyword evidence="2" id="KW-1185">Reference proteome</keyword>
<protein>
    <submittedName>
        <fullName evidence="1">Uncharacterized protein</fullName>
    </submittedName>
</protein>
<proteinExistence type="predicted"/>
<evidence type="ECO:0000313" key="1">
    <source>
        <dbReference type="EMBL" id="KAI4813908.1"/>
    </source>
</evidence>
<feature type="non-terminal residue" evidence="1">
    <location>
        <position position="1"/>
    </location>
</feature>
<gene>
    <name evidence="1" type="ORF">KUCAC02_003129</name>
</gene>
<organism evidence="1 2">
    <name type="scientific">Chaenocephalus aceratus</name>
    <name type="common">Blackfin icefish</name>
    <name type="synonym">Chaenichthys aceratus</name>
    <dbReference type="NCBI Taxonomy" id="36190"/>
    <lineage>
        <taxon>Eukaryota</taxon>
        <taxon>Metazoa</taxon>
        <taxon>Chordata</taxon>
        <taxon>Craniata</taxon>
        <taxon>Vertebrata</taxon>
        <taxon>Euteleostomi</taxon>
        <taxon>Actinopterygii</taxon>
        <taxon>Neopterygii</taxon>
        <taxon>Teleostei</taxon>
        <taxon>Neoteleostei</taxon>
        <taxon>Acanthomorphata</taxon>
        <taxon>Eupercaria</taxon>
        <taxon>Perciformes</taxon>
        <taxon>Notothenioidei</taxon>
        <taxon>Channichthyidae</taxon>
        <taxon>Chaenocephalus</taxon>
    </lineage>
</organism>
<comment type="caution">
    <text evidence="1">The sequence shown here is derived from an EMBL/GenBank/DDBJ whole genome shotgun (WGS) entry which is preliminary data.</text>
</comment>
<dbReference type="Proteomes" id="UP001057452">
    <property type="component" value="Chromosome 14"/>
</dbReference>
<dbReference type="EMBL" id="CM043798">
    <property type="protein sequence ID" value="KAI4813908.1"/>
    <property type="molecule type" value="Genomic_DNA"/>
</dbReference>
<sequence>GKVNNGTYFLVTGLRVHLGCRSGAAAEGEQQEGSFISQRRRLPLLPPKNSQSLGVSLLSLTACCCRASRAGLSLSAFSSSASLLLVTPPCVPTPHLSVSQELRSPAALQRSGDEAAGDPTPAAGRRADEGTSSRCGTAQIMHRELVSRALCEDGPLLEEQETEGQRQLHSLLLQQLHTDVDIDRCVAKRKCFAPASLYRPFGQQAAGVRSLSQFQALQDRGEGAGRPAGARPH</sequence>
<accession>A0ACB9WJR1</accession>
<reference evidence="1" key="1">
    <citation type="submission" date="2022-05" db="EMBL/GenBank/DDBJ databases">
        <title>Chromosome-level genome of Chaenocephalus aceratus.</title>
        <authorList>
            <person name="Park H."/>
        </authorList>
    </citation>
    <scope>NUCLEOTIDE SEQUENCE</scope>
    <source>
        <strain evidence="1">KU_202001</strain>
    </source>
</reference>
<name>A0ACB9WJR1_CHAAC</name>